<protein>
    <submittedName>
        <fullName evidence="4">CYFA0S08e03092g1_1</fullName>
    </submittedName>
</protein>
<dbReference type="GO" id="GO:0016042">
    <property type="term" value="P:lipid catabolic process"/>
    <property type="evidence" value="ECO:0007669"/>
    <property type="project" value="UniProtKB-KW"/>
</dbReference>
<evidence type="ECO:0000256" key="2">
    <source>
        <dbReference type="ARBA" id="ARBA00022963"/>
    </source>
</evidence>
<comment type="similarity">
    <text evidence="1">Belongs to the putative lipase ROG1 family.</text>
</comment>
<dbReference type="InterPro" id="IPR007751">
    <property type="entry name" value="DUF676_lipase-like"/>
</dbReference>
<dbReference type="InterPro" id="IPR044294">
    <property type="entry name" value="Lipase-like"/>
</dbReference>
<reference evidence="4" key="1">
    <citation type="journal article" date="2014" name="Genome Announc.">
        <title>Genome sequence of the yeast Cyberlindnera fabianii (Hansenula fabianii).</title>
        <authorList>
            <person name="Freel K.C."/>
            <person name="Sarilar V."/>
            <person name="Neuveglise C."/>
            <person name="Devillers H."/>
            <person name="Friedrich A."/>
            <person name="Schacherer J."/>
        </authorList>
    </citation>
    <scope>NUCLEOTIDE SEQUENCE</scope>
    <source>
        <strain evidence="4">YJS4271</strain>
    </source>
</reference>
<keyword evidence="2" id="KW-0443">Lipid metabolism</keyword>
<dbReference type="Pfam" id="PF05057">
    <property type="entry name" value="DUF676"/>
    <property type="match status" value="1"/>
</dbReference>
<dbReference type="PhylomeDB" id="A0A061AWP6"/>
<organism evidence="4">
    <name type="scientific">Cyberlindnera fabianii</name>
    <name type="common">Yeast</name>
    <name type="synonym">Hansenula fabianii</name>
    <dbReference type="NCBI Taxonomy" id="36022"/>
    <lineage>
        <taxon>Eukaryota</taxon>
        <taxon>Fungi</taxon>
        <taxon>Dikarya</taxon>
        <taxon>Ascomycota</taxon>
        <taxon>Saccharomycotina</taxon>
        <taxon>Saccharomycetes</taxon>
        <taxon>Phaffomycetales</taxon>
        <taxon>Phaffomycetaceae</taxon>
        <taxon>Cyberlindnera</taxon>
    </lineage>
</organism>
<dbReference type="SUPFAM" id="SSF53474">
    <property type="entry name" value="alpha/beta-Hydrolases"/>
    <property type="match status" value="1"/>
</dbReference>
<keyword evidence="2" id="KW-0442">Lipid degradation</keyword>
<dbReference type="InterPro" id="IPR016445">
    <property type="entry name" value="Rog1_fam"/>
</dbReference>
<dbReference type="OrthoDB" id="5368485at2759"/>
<dbReference type="InterPro" id="IPR029058">
    <property type="entry name" value="AB_hydrolase_fold"/>
</dbReference>
<proteinExistence type="inferred from homology"/>
<dbReference type="AlphaFoldDB" id="A0A061AWP6"/>
<accession>A0A061AWP6</accession>
<feature type="domain" description="DUF676" evidence="3">
    <location>
        <begin position="177"/>
        <end position="368"/>
    </location>
</feature>
<sequence length="697" mass="78276">MTDIVYRSRRALKVGQLERYVISYEPLADEALAAVAGGHSLWLRVRNVEPLPFRAAFLRGPFIIYCDVRSAEYDHHKATFVTADQPQYEPNLSPGQSFYAELPMHTIKTRYVWIVDVISQIIFSSATDVGFELMIARSRDALNVKDFEKLGSFDSRLTVNRRDTMDLWNLPQHVPGKKTHLVVLTHGLHSNTGADMFYLKEQLDSIAEKTGEDLIVRGFHGNACKTEKGIKYLGSKLAEHIVDELYNEDIAQISFIGHSLGGLIQTFAIAYLEINFPWFFQKVQPTNFITIASPLLGIVTDNPVYVKAALSFGIVGRTGQDLGLEADGGEEPLLKVLPTGPTHKILKRFKNRTLYANAVNDGIVPLYTSALLYLDWKGLDTVMKTQKRRGSSTVTQDQAGDKTGVIPNKIDEDIITKTTKSVMGPLQKAMALLAPNAQTNEGNDEAGVISDDGKKFFPKTSMIESAASILLPPLPPTKFINDPESREPVIVHDRVYTEEDIPQRTIRKKTFMQSLDPIAPFEDIEAEIAREWHKGMTWRKVLVNLQPDAHNNIIVRRRFANAFGWPVVDHLVENHFSEIYTDSELTVPVADGDSVSEDEHLDEMKSIMDRDSIRRDNAKLDLKEDEMAIDMKSHWVNQVREESLFDVGATGMLTNINDLFDTFKNWGMNAAGMTDEAAEMTLDRTLKTDDLGDGFNV</sequence>
<dbReference type="PANTHER" id="PTHR12482:SF62">
    <property type="entry name" value="LIPASE ROG1-RELATED"/>
    <property type="match status" value="1"/>
</dbReference>
<dbReference type="PIRSF" id="PIRSF005412">
    <property type="entry name" value="UCP005412_abhydr"/>
    <property type="match status" value="1"/>
</dbReference>
<dbReference type="GO" id="GO:0047372">
    <property type="term" value="F:monoacylglycerol lipase activity"/>
    <property type="evidence" value="ECO:0007669"/>
    <property type="project" value="TreeGrafter"/>
</dbReference>
<evidence type="ECO:0000313" key="4">
    <source>
        <dbReference type="EMBL" id="CDR42056.1"/>
    </source>
</evidence>
<evidence type="ECO:0000259" key="3">
    <source>
        <dbReference type="Pfam" id="PF05057"/>
    </source>
</evidence>
<evidence type="ECO:0000256" key="1">
    <source>
        <dbReference type="ARBA" id="ARBA00007920"/>
    </source>
</evidence>
<dbReference type="Gene3D" id="3.40.50.1820">
    <property type="entry name" value="alpha/beta hydrolase"/>
    <property type="match status" value="1"/>
</dbReference>
<name>A0A061AWP6_CYBFA</name>
<gene>
    <name evidence="4" type="ORF">CYFA0S_08e03092g</name>
</gene>
<dbReference type="PANTHER" id="PTHR12482">
    <property type="entry name" value="LIPASE ROG1-RELATED-RELATED"/>
    <property type="match status" value="1"/>
</dbReference>
<dbReference type="VEuPathDB" id="FungiDB:BON22_4943"/>
<dbReference type="EMBL" id="LK052893">
    <property type="protein sequence ID" value="CDR42056.1"/>
    <property type="molecule type" value="Genomic_DNA"/>
</dbReference>